<evidence type="ECO:0000313" key="5">
    <source>
        <dbReference type="EMBL" id="UYM05269.1"/>
    </source>
</evidence>
<dbReference type="Pfam" id="PF00581">
    <property type="entry name" value="Rhodanese"/>
    <property type="match status" value="2"/>
</dbReference>
<proteinExistence type="predicted"/>
<keyword evidence="6" id="KW-1185">Reference proteome</keyword>
<evidence type="ECO:0000256" key="3">
    <source>
        <dbReference type="RuleBase" id="RU000507"/>
    </source>
</evidence>
<dbReference type="CDD" id="cd01449">
    <property type="entry name" value="TST_Repeat_2"/>
    <property type="match status" value="1"/>
</dbReference>
<dbReference type="PROSITE" id="PS00683">
    <property type="entry name" value="RHODANESE_2"/>
    <property type="match status" value="1"/>
</dbReference>
<protein>
    <recommendedName>
        <fullName evidence="3">Sulfurtransferase</fullName>
    </recommendedName>
</protein>
<dbReference type="PROSITE" id="PS50206">
    <property type="entry name" value="RHODANESE_3"/>
    <property type="match status" value="2"/>
</dbReference>
<name>A0AA46TI36_9ACTN</name>
<dbReference type="EMBL" id="CP094970">
    <property type="protein sequence ID" value="UYM05269.1"/>
    <property type="molecule type" value="Genomic_DNA"/>
</dbReference>
<dbReference type="PANTHER" id="PTHR11364:SF27">
    <property type="entry name" value="SULFURTRANSFERASE"/>
    <property type="match status" value="1"/>
</dbReference>
<dbReference type="InterPro" id="IPR001307">
    <property type="entry name" value="Thiosulphate_STrfase_CS"/>
</dbReference>
<dbReference type="SUPFAM" id="SSF52821">
    <property type="entry name" value="Rhodanese/Cell cycle control phosphatase"/>
    <property type="match status" value="2"/>
</dbReference>
<feature type="domain" description="Rhodanese" evidence="4">
    <location>
        <begin position="167"/>
        <end position="278"/>
    </location>
</feature>
<dbReference type="SMART" id="SM00450">
    <property type="entry name" value="RHOD"/>
    <property type="match status" value="2"/>
</dbReference>
<evidence type="ECO:0000259" key="4">
    <source>
        <dbReference type="PROSITE" id="PS50206"/>
    </source>
</evidence>
<keyword evidence="2" id="KW-0677">Repeat</keyword>
<evidence type="ECO:0000256" key="2">
    <source>
        <dbReference type="ARBA" id="ARBA00022737"/>
    </source>
</evidence>
<keyword evidence="1 3" id="KW-0808">Transferase</keyword>
<dbReference type="InterPro" id="IPR036873">
    <property type="entry name" value="Rhodanese-like_dom_sf"/>
</dbReference>
<organism evidence="5 6">
    <name type="scientific">Solicola gregarius</name>
    <dbReference type="NCBI Taxonomy" id="2908642"/>
    <lineage>
        <taxon>Bacteria</taxon>
        <taxon>Bacillati</taxon>
        <taxon>Actinomycetota</taxon>
        <taxon>Actinomycetes</taxon>
        <taxon>Propionibacteriales</taxon>
        <taxon>Nocardioidaceae</taxon>
        <taxon>Solicola</taxon>
    </lineage>
</organism>
<dbReference type="KEGG" id="sgrg:L0C25_22600"/>
<feature type="domain" description="Rhodanese" evidence="4">
    <location>
        <begin position="18"/>
        <end position="139"/>
    </location>
</feature>
<dbReference type="InterPro" id="IPR001763">
    <property type="entry name" value="Rhodanese-like_dom"/>
</dbReference>
<dbReference type="InterPro" id="IPR045078">
    <property type="entry name" value="TST/MPST-like"/>
</dbReference>
<evidence type="ECO:0000256" key="1">
    <source>
        <dbReference type="ARBA" id="ARBA00022679"/>
    </source>
</evidence>
<reference evidence="5" key="1">
    <citation type="submission" date="2022-01" db="EMBL/GenBank/DDBJ databases">
        <title>Nocardioidaceae gen. sp. A5X3R13.</title>
        <authorList>
            <person name="Lopez Marin M.A."/>
            <person name="Uhlik O."/>
        </authorList>
    </citation>
    <scope>NUCLEOTIDE SEQUENCE</scope>
    <source>
        <strain evidence="5">A5X3R13</strain>
    </source>
</reference>
<dbReference type="PANTHER" id="PTHR11364">
    <property type="entry name" value="THIOSULFATE SULFERTANSFERASE"/>
    <property type="match status" value="1"/>
</dbReference>
<dbReference type="Gene3D" id="3.40.250.10">
    <property type="entry name" value="Rhodanese-like domain"/>
    <property type="match status" value="2"/>
</dbReference>
<sequence>MTRSPIIDREELAELLVSPEPPALLDVRFVLSVDGGGPTGRAAFEEGHLFDAQFVDLDVDLADPPGERGRHPLPDPGRFAAAMRRVGVRMDRAVVVYDQADGSAAARAWWLLTHHGHDDVRVLDGGYDGWVAAGGNTTALVQSVEAGDFVARPGRRKVLDVDGTAALAREGLLLDARQPERYRGEVEPIDPVAGHIPGAVSASTRDNVTADGRWRSADDLRERFAALGAGTAGEIGAYCGSGVTAAHEVLALELAGYDAALYPGSWSEWVADPARPVATGGA</sequence>
<dbReference type="GO" id="GO:0004792">
    <property type="term" value="F:thiosulfate-cyanide sulfurtransferase activity"/>
    <property type="evidence" value="ECO:0007669"/>
    <property type="project" value="InterPro"/>
</dbReference>
<evidence type="ECO:0000313" key="6">
    <source>
        <dbReference type="Proteomes" id="UP001164390"/>
    </source>
</evidence>
<dbReference type="RefSeq" id="WP_271634069.1">
    <property type="nucleotide sequence ID" value="NZ_CP094970.1"/>
</dbReference>
<dbReference type="Proteomes" id="UP001164390">
    <property type="component" value="Chromosome"/>
</dbReference>
<dbReference type="AlphaFoldDB" id="A0AA46TI36"/>
<dbReference type="CDD" id="cd01448">
    <property type="entry name" value="TST_Repeat_1"/>
    <property type="match status" value="1"/>
</dbReference>
<gene>
    <name evidence="5" type="ORF">L0C25_22600</name>
</gene>
<accession>A0AA46TI36</accession>